<reference evidence="3" key="1">
    <citation type="journal article" date="2014" name="Proc. Natl. Acad. Sci. U.S.A.">
        <title>Extensive sampling of basidiomycete genomes demonstrates inadequacy of the white-rot/brown-rot paradigm for wood decay fungi.</title>
        <authorList>
            <person name="Riley R."/>
            <person name="Salamov A.A."/>
            <person name="Brown D.W."/>
            <person name="Nagy L.G."/>
            <person name="Floudas D."/>
            <person name="Held B.W."/>
            <person name="Levasseur A."/>
            <person name="Lombard V."/>
            <person name="Morin E."/>
            <person name="Otillar R."/>
            <person name="Lindquist E.A."/>
            <person name="Sun H."/>
            <person name="LaButti K.M."/>
            <person name="Schmutz J."/>
            <person name="Jabbour D."/>
            <person name="Luo H."/>
            <person name="Baker S.E."/>
            <person name="Pisabarro A.G."/>
            <person name="Walton J.D."/>
            <person name="Blanchette R.A."/>
            <person name="Henrissat B."/>
            <person name="Martin F."/>
            <person name="Cullen D."/>
            <person name="Hibbett D.S."/>
            <person name="Grigoriev I.V."/>
        </authorList>
    </citation>
    <scope>NUCLEOTIDE SEQUENCE [LARGE SCALE GENOMIC DNA]</scope>
    <source>
        <strain evidence="3">PC15</strain>
    </source>
</reference>
<dbReference type="EMBL" id="KL198009">
    <property type="protein sequence ID" value="KDQ26857.1"/>
    <property type="molecule type" value="Genomic_DNA"/>
</dbReference>
<evidence type="ECO:0000313" key="3">
    <source>
        <dbReference type="Proteomes" id="UP000027073"/>
    </source>
</evidence>
<name>A0A067NRZ5_PLEO1</name>
<sequence length="69" mass="7326">MRVPEAHERPAPPRSLHTSSIFDTNDAGARVRAFTGVSVPVQSSAVAASLLRGSTNAQRAHRAPRHISA</sequence>
<dbReference type="AlphaFoldDB" id="A0A067NRZ5"/>
<gene>
    <name evidence="2" type="ORF">PLEOSDRAFT_1105755</name>
</gene>
<dbReference type="VEuPathDB" id="FungiDB:PLEOSDRAFT_1105755"/>
<evidence type="ECO:0000313" key="2">
    <source>
        <dbReference type="EMBL" id="KDQ26857.1"/>
    </source>
</evidence>
<dbReference type="Proteomes" id="UP000027073">
    <property type="component" value="Unassembled WGS sequence"/>
</dbReference>
<organism evidence="2 3">
    <name type="scientific">Pleurotus ostreatus (strain PC15)</name>
    <name type="common">Oyster mushroom</name>
    <dbReference type="NCBI Taxonomy" id="1137138"/>
    <lineage>
        <taxon>Eukaryota</taxon>
        <taxon>Fungi</taxon>
        <taxon>Dikarya</taxon>
        <taxon>Basidiomycota</taxon>
        <taxon>Agaricomycotina</taxon>
        <taxon>Agaricomycetes</taxon>
        <taxon>Agaricomycetidae</taxon>
        <taxon>Agaricales</taxon>
        <taxon>Pleurotineae</taxon>
        <taxon>Pleurotaceae</taxon>
        <taxon>Pleurotus</taxon>
    </lineage>
</organism>
<feature type="compositionally biased region" description="Basic and acidic residues" evidence="1">
    <location>
        <begin position="1"/>
        <end position="11"/>
    </location>
</feature>
<dbReference type="InParanoid" id="A0A067NRZ5"/>
<feature type="region of interest" description="Disordered" evidence="1">
    <location>
        <begin position="1"/>
        <end position="21"/>
    </location>
</feature>
<proteinExistence type="predicted"/>
<dbReference type="HOGENOM" id="CLU_2776995_0_0_1"/>
<accession>A0A067NRZ5</accession>
<protein>
    <submittedName>
        <fullName evidence="2">Uncharacterized protein</fullName>
    </submittedName>
</protein>
<evidence type="ECO:0000256" key="1">
    <source>
        <dbReference type="SAM" id="MobiDB-lite"/>
    </source>
</evidence>